<dbReference type="AlphaFoldDB" id="A0A842HHF0"/>
<reference evidence="1 2" key="1">
    <citation type="submission" date="2020-07" db="EMBL/GenBank/DDBJ databases">
        <authorList>
            <person name="Feng X."/>
        </authorList>
    </citation>
    <scope>NUCLEOTIDE SEQUENCE [LARGE SCALE GENOMIC DNA]</scope>
    <source>
        <strain evidence="1 2">JCM31066</strain>
    </source>
</reference>
<dbReference type="RefSeq" id="WP_185675960.1">
    <property type="nucleotide sequence ID" value="NZ_JACHVB010000035.1"/>
</dbReference>
<gene>
    <name evidence="1" type="ORF">H5P28_12070</name>
</gene>
<accession>A0A842HHF0</accession>
<sequence length="120" mass="13582">MIIDVLDELDAVGVRARTICEEHRAALRGGENLDPDRTTGEVREIVVILDDVLQTLRRRRIEEKSFSRLDQDRLIFVQQRYLALLHILGETERMFRVSHSVGAAQSAGRVGPTRTASWSG</sequence>
<evidence type="ECO:0000313" key="2">
    <source>
        <dbReference type="Proteomes" id="UP000546464"/>
    </source>
</evidence>
<dbReference type="Proteomes" id="UP000546464">
    <property type="component" value="Unassembled WGS sequence"/>
</dbReference>
<dbReference type="EMBL" id="JACHVB010000035">
    <property type="protein sequence ID" value="MBC2594994.1"/>
    <property type="molecule type" value="Genomic_DNA"/>
</dbReference>
<name>A0A842HHF0_9BACT</name>
<evidence type="ECO:0000313" key="1">
    <source>
        <dbReference type="EMBL" id="MBC2594994.1"/>
    </source>
</evidence>
<protein>
    <submittedName>
        <fullName evidence="1">Uncharacterized protein</fullName>
    </submittedName>
</protein>
<keyword evidence="2" id="KW-1185">Reference proteome</keyword>
<organism evidence="1 2">
    <name type="scientific">Ruficoccus amylovorans</name>
    <dbReference type="NCBI Taxonomy" id="1804625"/>
    <lineage>
        <taxon>Bacteria</taxon>
        <taxon>Pseudomonadati</taxon>
        <taxon>Verrucomicrobiota</taxon>
        <taxon>Opitutia</taxon>
        <taxon>Puniceicoccales</taxon>
        <taxon>Cerasicoccaceae</taxon>
        <taxon>Ruficoccus</taxon>
    </lineage>
</organism>
<proteinExistence type="predicted"/>
<comment type="caution">
    <text evidence="1">The sequence shown here is derived from an EMBL/GenBank/DDBJ whole genome shotgun (WGS) entry which is preliminary data.</text>
</comment>